<evidence type="ECO:0000313" key="3">
    <source>
        <dbReference type="EMBL" id="RNF11943.1"/>
    </source>
</evidence>
<evidence type="ECO:0000256" key="2">
    <source>
        <dbReference type="SAM" id="MobiDB-lite"/>
    </source>
</evidence>
<evidence type="ECO:0000313" key="4">
    <source>
        <dbReference type="Proteomes" id="UP000283634"/>
    </source>
</evidence>
<sequence>MTSAHGTSQMTDHLTSVHVPNGSIASKSITMGRSPWISADSWPMPASRADAADGFINSGPCSVVDPFEPDCVFHGSAVQVHWNHVDSPSKACGERMHTFLFNPPSDAEHGGEALHLENPRAGGVRTPFTSTLATGPPGTPRSSLYRRPSLVDNSHVHRSLSLRLWSHEFEPNSKCDASLEEAETYLRSRTNPSLVSRYGRSSVCSASSHGNRSPQMCRGETIEETLSPLTIPSMPEAQKRTTRLTSDPGPFFHSCISSRRSSILSRAVIPANSMPADSQGIDSGAVSTTKKQYGPCSGERALPTSSCEANSLVPKTSYREQLNGDRDVLVGIIEQLEARLQQTESTLAQLVERFESREAELEQRVTELQQMVSLVGSAAMTSMSRSDSVGGTREPSRAMDA</sequence>
<evidence type="ECO:0000256" key="1">
    <source>
        <dbReference type="SAM" id="Coils"/>
    </source>
</evidence>
<feature type="region of interest" description="Disordered" evidence="2">
    <location>
        <begin position="382"/>
        <end position="401"/>
    </location>
</feature>
<dbReference type="AlphaFoldDB" id="A0A422P2J8"/>
<keyword evidence="1" id="KW-0175">Coiled coil</keyword>
<proteinExistence type="predicted"/>
<feature type="coiled-coil region" evidence="1">
    <location>
        <begin position="333"/>
        <end position="371"/>
    </location>
</feature>
<keyword evidence="4" id="KW-1185">Reference proteome</keyword>
<dbReference type="VEuPathDB" id="TriTrypDB:TRSC58_03109"/>
<gene>
    <name evidence="3" type="ORF">TraAM80_00638</name>
</gene>
<dbReference type="GeneID" id="40324571"/>
<dbReference type="Proteomes" id="UP000283634">
    <property type="component" value="Unassembled WGS sequence"/>
</dbReference>
<organism evidence="3 4">
    <name type="scientific">Trypanosoma rangeli</name>
    <dbReference type="NCBI Taxonomy" id="5698"/>
    <lineage>
        <taxon>Eukaryota</taxon>
        <taxon>Discoba</taxon>
        <taxon>Euglenozoa</taxon>
        <taxon>Kinetoplastea</taxon>
        <taxon>Metakinetoplastina</taxon>
        <taxon>Trypanosomatida</taxon>
        <taxon>Trypanosomatidae</taxon>
        <taxon>Trypanosoma</taxon>
        <taxon>Herpetosoma</taxon>
    </lineage>
</organism>
<dbReference type="EMBL" id="MKGL01000011">
    <property type="protein sequence ID" value="RNF11943.1"/>
    <property type="molecule type" value="Genomic_DNA"/>
</dbReference>
<dbReference type="RefSeq" id="XP_029242477.1">
    <property type="nucleotide sequence ID" value="XM_029377709.1"/>
</dbReference>
<name>A0A422P2J8_TRYRA</name>
<dbReference type="OMA" id="WISADSW"/>
<reference evidence="3 4" key="1">
    <citation type="journal article" date="2018" name="BMC Genomics">
        <title>Genomic comparison of Trypanosoma conorhini and Trypanosoma rangeli to Trypanosoma cruzi strains of high and low virulence.</title>
        <authorList>
            <person name="Bradwell K.R."/>
            <person name="Koparde V.N."/>
            <person name="Matveyev A.V."/>
            <person name="Serrano M.G."/>
            <person name="Alves J.M."/>
            <person name="Parikh H."/>
            <person name="Huang B."/>
            <person name="Lee V."/>
            <person name="Espinosa-Alvarez O."/>
            <person name="Ortiz P.A."/>
            <person name="Costa-Martins A.G."/>
            <person name="Teixeira M.M."/>
            <person name="Buck G.A."/>
        </authorList>
    </citation>
    <scope>NUCLEOTIDE SEQUENCE [LARGE SCALE GENOMIC DNA]</scope>
    <source>
        <strain evidence="3 4">AM80</strain>
    </source>
</reference>
<dbReference type="OrthoDB" id="248519at2759"/>
<comment type="caution">
    <text evidence="3">The sequence shown here is derived from an EMBL/GenBank/DDBJ whole genome shotgun (WGS) entry which is preliminary data.</text>
</comment>
<protein>
    <submittedName>
        <fullName evidence="3">Uncharacterized protein</fullName>
    </submittedName>
</protein>
<accession>A0A422P2J8</accession>